<accession>A0A2H1V337</accession>
<organism evidence="1">
    <name type="scientific">Spodoptera frugiperda</name>
    <name type="common">Fall armyworm</name>
    <dbReference type="NCBI Taxonomy" id="7108"/>
    <lineage>
        <taxon>Eukaryota</taxon>
        <taxon>Metazoa</taxon>
        <taxon>Ecdysozoa</taxon>
        <taxon>Arthropoda</taxon>
        <taxon>Hexapoda</taxon>
        <taxon>Insecta</taxon>
        <taxon>Pterygota</taxon>
        <taxon>Neoptera</taxon>
        <taxon>Endopterygota</taxon>
        <taxon>Lepidoptera</taxon>
        <taxon>Glossata</taxon>
        <taxon>Ditrysia</taxon>
        <taxon>Noctuoidea</taxon>
        <taxon>Noctuidae</taxon>
        <taxon>Amphipyrinae</taxon>
        <taxon>Spodoptera</taxon>
    </lineage>
</organism>
<proteinExistence type="predicted"/>
<dbReference type="EMBL" id="ODYU01000449">
    <property type="protein sequence ID" value="SOQ35253.1"/>
    <property type="molecule type" value="Genomic_DNA"/>
</dbReference>
<protein>
    <submittedName>
        <fullName evidence="1">SFRICE_023810</fullName>
    </submittedName>
</protein>
<evidence type="ECO:0000313" key="1">
    <source>
        <dbReference type="EMBL" id="SOQ35253.1"/>
    </source>
</evidence>
<dbReference type="AlphaFoldDB" id="A0A2H1V337"/>
<name>A0A2H1V337_SPOFR</name>
<sequence length="275" mass="31061">MVFATWFPLARETVHLICIPPYTVYKWPLLTKRLFSHGEGLSINLYACSMQVGESFNGYSNWPLAIPMDDDGYLGPKHQRRYKWVAGILGVSNIRVVGESGFGKIGKGGNWASITSLTQRNTTQALFHVVVLLGRALRRIFAKLFLYVDSGTPCRSLCFLMGITWVSSRPEPHHHLPSGEITAKRRPIKYKKKDGAVFENSHLECHYTQCTYQPSTFLLDNYVTTSHTATTPVCQRAMERSILGVRLSDRLRNTTLRSTTKIIDVGHKAASLQWN</sequence>
<gene>
    <name evidence="1" type="ORF">SFRICE_023810</name>
</gene>
<reference evidence="1" key="1">
    <citation type="submission" date="2016-07" db="EMBL/GenBank/DDBJ databases">
        <authorList>
            <person name="Bretaudeau A."/>
        </authorList>
    </citation>
    <scope>NUCLEOTIDE SEQUENCE</scope>
    <source>
        <strain evidence="1">Rice</strain>
        <tissue evidence="1">Whole body</tissue>
    </source>
</reference>